<comment type="caution">
    <text evidence="1">The sequence shown here is derived from an EMBL/GenBank/DDBJ whole genome shotgun (WGS) entry which is preliminary data.</text>
</comment>
<protein>
    <submittedName>
        <fullName evidence="1">Uncharacterized protein</fullName>
    </submittedName>
</protein>
<sequence length="132" mass="15488">MKQRFLRLAFGFGLIALLAFWFWPAVEIPTLPKHLIPKQDRLDGKCLMPLKPHFAGSMRDPGGQDWDQQLLFHLSPGIPYQIRERPRLLLFLVLAHRQRLASRFQVGSELRFNLGSWPFPHDLEVWWACSEK</sequence>
<organism evidence="1 2">
    <name type="scientific">bacterium (Candidatus Blackallbacteria) CG17_big_fil_post_rev_8_21_14_2_50_48_46</name>
    <dbReference type="NCBI Taxonomy" id="2014261"/>
    <lineage>
        <taxon>Bacteria</taxon>
        <taxon>Candidatus Blackallbacteria</taxon>
    </lineage>
</organism>
<reference evidence="1 2" key="1">
    <citation type="submission" date="2017-09" db="EMBL/GenBank/DDBJ databases">
        <title>Depth-based differentiation of microbial function through sediment-hosted aquifers and enrichment of novel symbionts in the deep terrestrial subsurface.</title>
        <authorList>
            <person name="Probst A.J."/>
            <person name="Ladd B."/>
            <person name="Jarett J.K."/>
            <person name="Geller-Mcgrath D.E."/>
            <person name="Sieber C.M."/>
            <person name="Emerson J.B."/>
            <person name="Anantharaman K."/>
            <person name="Thomas B.C."/>
            <person name="Malmstrom R."/>
            <person name="Stieglmeier M."/>
            <person name="Klingl A."/>
            <person name="Woyke T."/>
            <person name="Ryan C.M."/>
            <person name="Banfield J.F."/>
        </authorList>
    </citation>
    <scope>NUCLEOTIDE SEQUENCE [LARGE SCALE GENOMIC DNA]</scope>
    <source>
        <strain evidence="1">CG17_big_fil_post_rev_8_21_14_2_50_48_46</strain>
    </source>
</reference>
<evidence type="ECO:0000313" key="2">
    <source>
        <dbReference type="Proteomes" id="UP000231019"/>
    </source>
</evidence>
<evidence type="ECO:0000313" key="1">
    <source>
        <dbReference type="EMBL" id="PIW14229.1"/>
    </source>
</evidence>
<accession>A0A2M7FZF4</accession>
<dbReference type="EMBL" id="PFFQ01000062">
    <property type="protein sequence ID" value="PIW14229.1"/>
    <property type="molecule type" value="Genomic_DNA"/>
</dbReference>
<gene>
    <name evidence="1" type="ORF">COW36_22430</name>
</gene>
<proteinExistence type="predicted"/>
<name>A0A2M7FZF4_9BACT</name>
<dbReference type="Proteomes" id="UP000231019">
    <property type="component" value="Unassembled WGS sequence"/>
</dbReference>
<dbReference type="AlphaFoldDB" id="A0A2M7FZF4"/>